<dbReference type="RefSeq" id="WP_284319750.1">
    <property type="nucleotide sequence ID" value="NZ_BSOB01000008.1"/>
</dbReference>
<protein>
    <submittedName>
        <fullName evidence="1">Uncharacterized protein</fullName>
    </submittedName>
</protein>
<keyword evidence="2" id="KW-1185">Reference proteome</keyword>
<gene>
    <name evidence="1" type="ORF">GCM10007901_09500</name>
</gene>
<reference evidence="2" key="1">
    <citation type="journal article" date="2019" name="Int. J. Syst. Evol. Microbiol.">
        <title>The Global Catalogue of Microorganisms (GCM) 10K type strain sequencing project: providing services to taxonomists for standard genome sequencing and annotation.</title>
        <authorList>
            <consortium name="The Broad Institute Genomics Platform"/>
            <consortium name="The Broad Institute Genome Sequencing Center for Infectious Disease"/>
            <person name="Wu L."/>
            <person name="Ma J."/>
        </authorList>
    </citation>
    <scope>NUCLEOTIDE SEQUENCE [LARGE SCALE GENOMIC DNA]</scope>
    <source>
        <strain evidence="2">NBRC 111980</strain>
    </source>
</reference>
<dbReference type="Proteomes" id="UP001156670">
    <property type="component" value="Unassembled WGS sequence"/>
</dbReference>
<evidence type="ECO:0000313" key="1">
    <source>
        <dbReference type="EMBL" id="GLQ91999.1"/>
    </source>
</evidence>
<dbReference type="EMBL" id="BSOB01000008">
    <property type="protein sequence ID" value="GLQ91999.1"/>
    <property type="molecule type" value="Genomic_DNA"/>
</dbReference>
<sequence>MKNTRKHHRTIRPRSTRDLRAEVADLAATLASTAGKGELVIEDRRISAQTIQFEWDRLLKAFPPQLRSRLTLKILEPEPASHARHPAIDQARSVMLGTPNFRFEVVRQLIGADIDQAGPQSVEALVEKIGASQFTVRKVLGELVGCGIVKQSRPANARFSLKSADINPELLGIARAMPQTLRFRYAAGTRPRSMGELIQRFEQLMQAGTSAGWKNIGLSGSAATNLLRLRQVDLLGVPRMDLTAYIAKSAKTFDVSLLHELDSGLEYVSDVFWPASLVITPVRSDVMFNHPDGDHPWRFAQNSDIYLALLHTDLREQAVQFAAGGGRGW</sequence>
<organism evidence="1 2">
    <name type="scientific">Dyella acidisoli</name>
    <dbReference type="NCBI Taxonomy" id="1867834"/>
    <lineage>
        <taxon>Bacteria</taxon>
        <taxon>Pseudomonadati</taxon>
        <taxon>Pseudomonadota</taxon>
        <taxon>Gammaproteobacteria</taxon>
        <taxon>Lysobacterales</taxon>
        <taxon>Rhodanobacteraceae</taxon>
        <taxon>Dyella</taxon>
    </lineage>
</organism>
<dbReference type="InterPro" id="IPR036390">
    <property type="entry name" value="WH_DNA-bd_sf"/>
</dbReference>
<proteinExistence type="predicted"/>
<accession>A0ABQ5XNM8</accession>
<evidence type="ECO:0000313" key="2">
    <source>
        <dbReference type="Proteomes" id="UP001156670"/>
    </source>
</evidence>
<dbReference type="SUPFAM" id="SSF46785">
    <property type="entry name" value="Winged helix' DNA-binding domain"/>
    <property type="match status" value="1"/>
</dbReference>
<comment type="caution">
    <text evidence="1">The sequence shown here is derived from an EMBL/GenBank/DDBJ whole genome shotgun (WGS) entry which is preliminary data.</text>
</comment>
<name>A0ABQ5XNM8_9GAMM</name>